<evidence type="ECO:0000313" key="2">
    <source>
        <dbReference type="EMBL" id="OIQ63560.1"/>
    </source>
</evidence>
<proteinExistence type="predicted"/>
<gene>
    <name evidence="2" type="ORF">GALL_548990</name>
</gene>
<reference evidence="2" key="1">
    <citation type="submission" date="2016-10" db="EMBL/GenBank/DDBJ databases">
        <title>Sequence of Gallionella enrichment culture.</title>
        <authorList>
            <person name="Poehlein A."/>
            <person name="Muehling M."/>
            <person name="Daniel R."/>
        </authorList>
    </citation>
    <scope>NUCLEOTIDE SEQUENCE</scope>
</reference>
<sequence length="218" mass="23670">MTLAVALRNRVTLASLAIIEAPAVALLLERKEVQHYRAFRQMTDIYFAAFKNGNAEAIEAMINFYGGAGTFASWPPRVRTYAVATTPVNILDWASAYSFPLSVKALARVQVPTLVILGGASHPAMQRTNELVSECMSKATLATIEGAAHFMIATHASEVARLLAQHVHRAERASGTRSGGTLSNHDKAGNVDCRISVTKQSSTGKRFQGLREPPSEYR</sequence>
<dbReference type="SUPFAM" id="SSF53474">
    <property type="entry name" value="alpha/beta-Hydrolases"/>
    <property type="match status" value="1"/>
</dbReference>
<organism evidence="2">
    <name type="scientific">mine drainage metagenome</name>
    <dbReference type="NCBI Taxonomy" id="410659"/>
    <lineage>
        <taxon>unclassified sequences</taxon>
        <taxon>metagenomes</taxon>
        <taxon>ecological metagenomes</taxon>
    </lineage>
</organism>
<name>A0A1J5NZ91_9ZZZZ</name>
<comment type="caution">
    <text evidence="2">The sequence shown here is derived from an EMBL/GenBank/DDBJ whole genome shotgun (WGS) entry which is preliminary data.</text>
</comment>
<evidence type="ECO:0000256" key="1">
    <source>
        <dbReference type="SAM" id="MobiDB-lite"/>
    </source>
</evidence>
<dbReference type="InterPro" id="IPR029058">
    <property type="entry name" value="AB_hydrolase_fold"/>
</dbReference>
<accession>A0A1J5NZ91</accession>
<feature type="region of interest" description="Disordered" evidence="1">
    <location>
        <begin position="170"/>
        <end position="195"/>
    </location>
</feature>
<dbReference type="GO" id="GO:0016787">
    <property type="term" value="F:hydrolase activity"/>
    <property type="evidence" value="ECO:0007669"/>
    <property type="project" value="UniProtKB-KW"/>
</dbReference>
<dbReference type="EMBL" id="MLJW01008902">
    <property type="protein sequence ID" value="OIQ63560.1"/>
    <property type="molecule type" value="Genomic_DNA"/>
</dbReference>
<dbReference type="AlphaFoldDB" id="A0A1J5NZ91"/>
<keyword evidence="2" id="KW-0378">Hydrolase</keyword>
<protein>
    <submittedName>
        <fullName evidence="2">Alpha/beta hydrolase family protein</fullName>
    </submittedName>
</protein>
<dbReference type="Gene3D" id="3.40.50.1820">
    <property type="entry name" value="alpha/beta hydrolase"/>
    <property type="match status" value="1"/>
</dbReference>